<evidence type="ECO:0000313" key="2">
    <source>
        <dbReference type="EMBL" id="KAF1815911.1"/>
    </source>
</evidence>
<dbReference type="GeneID" id="54421616"/>
<protein>
    <submittedName>
        <fullName evidence="2 4">Uncharacterized protein</fullName>
    </submittedName>
</protein>
<feature type="region of interest" description="Disordered" evidence="1">
    <location>
        <begin position="52"/>
        <end position="179"/>
    </location>
</feature>
<reference evidence="4" key="2">
    <citation type="submission" date="2020-04" db="EMBL/GenBank/DDBJ databases">
        <authorList>
            <consortium name="NCBI Genome Project"/>
        </authorList>
    </citation>
    <scope>NUCLEOTIDE SEQUENCE</scope>
    <source>
        <strain evidence="4">CBS 781.70</strain>
    </source>
</reference>
<evidence type="ECO:0000256" key="1">
    <source>
        <dbReference type="SAM" id="MobiDB-lite"/>
    </source>
</evidence>
<evidence type="ECO:0000313" key="4">
    <source>
        <dbReference type="RefSeq" id="XP_033537542.1"/>
    </source>
</evidence>
<sequence length="179" mass="20216">MVAWGDQQLAWALCVILKECDIKVTPKDLAPKIVELWPAEFGPKPTVSAVTDRFSRLKRRERSKIEKDGSMKSGRHTPSGRVWRTKSTPTSGKRVRDDESDSDSDAVNDALGLKTPSRRHRERPNGNGDAVTLEPRRKSPRKPKPISTFNNAMDTLLDGDMENEYPSEEDSYDEYDDAI</sequence>
<reference evidence="2 4" key="1">
    <citation type="submission" date="2020-01" db="EMBL/GenBank/DDBJ databases">
        <authorList>
            <consortium name="DOE Joint Genome Institute"/>
            <person name="Haridas S."/>
            <person name="Albert R."/>
            <person name="Binder M."/>
            <person name="Bloem J."/>
            <person name="Labutti K."/>
            <person name="Salamov A."/>
            <person name="Andreopoulos B."/>
            <person name="Baker S.E."/>
            <person name="Barry K."/>
            <person name="Bills G."/>
            <person name="Bluhm B.H."/>
            <person name="Cannon C."/>
            <person name="Castanera R."/>
            <person name="Culley D.E."/>
            <person name="Daum C."/>
            <person name="Ezra D."/>
            <person name="Gonzalez J.B."/>
            <person name="Henrissat B."/>
            <person name="Kuo A."/>
            <person name="Liang C."/>
            <person name="Lipzen A."/>
            <person name="Lutzoni F."/>
            <person name="Magnuson J."/>
            <person name="Mondo S."/>
            <person name="Nolan M."/>
            <person name="Ohm R."/>
            <person name="Pangilinan J."/>
            <person name="Park H.-J."/>
            <person name="Ramirez L."/>
            <person name="Alfaro M."/>
            <person name="Sun H."/>
            <person name="Tritt A."/>
            <person name="Yoshinaga Y."/>
            <person name="Zwiers L.-H."/>
            <person name="Turgeon B.G."/>
            <person name="Goodwin S.B."/>
            <person name="Spatafora J.W."/>
            <person name="Crous P.W."/>
            <person name="Grigoriev I.V."/>
        </authorList>
    </citation>
    <scope>NUCLEOTIDE SEQUENCE</scope>
    <source>
        <strain evidence="2 4">CBS 781.70</strain>
    </source>
</reference>
<keyword evidence="3" id="KW-1185">Reference proteome</keyword>
<dbReference type="EMBL" id="ML975151">
    <property type="protein sequence ID" value="KAF1815911.1"/>
    <property type="molecule type" value="Genomic_DNA"/>
</dbReference>
<evidence type="ECO:0000313" key="3">
    <source>
        <dbReference type="Proteomes" id="UP000504638"/>
    </source>
</evidence>
<feature type="compositionally biased region" description="Acidic residues" evidence="1">
    <location>
        <begin position="157"/>
        <end position="179"/>
    </location>
</feature>
<proteinExistence type="predicted"/>
<name>A0A6G1GDE0_9PEZI</name>
<dbReference type="AlphaFoldDB" id="A0A6G1GDE0"/>
<reference evidence="4" key="3">
    <citation type="submission" date="2025-04" db="UniProtKB">
        <authorList>
            <consortium name="RefSeq"/>
        </authorList>
    </citation>
    <scope>IDENTIFICATION</scope>
    <source>
        <strain evidence="4">CBS 781.70</strain>
    </source>
</reference>
<dbReference type="Proteomes" id="UP000504638">
    <property type="component" value="Unplaced"/>
</dbReference>
<organism evidence="2">
    <name type="scientific">Eremomyces bilateralis CBS 781.70</name>
    <dbReference type="NCBI Taxonomy" id="1392243"/>
    <lineage>
        <taxon>Eukaryota</taxon>
        <taxon>Fungi</taxon>
        <taxon>Dikarya</taxon>
        <taxon>Ascomycota</taxon>
        <taxon>Pezizomycotina</taxon>
        <taxon>Dothideomycetes</taxon>
        <taxon>Dothideomycetes incertae sedis</taxon>
        <taxon>Eremomycetales</taxon>
        <taxon>Eremomycetaceae</taxon>
        <taxon>Eremomyces</taxon>
    </lineage>
</organism>
<gene>
    <name evidence="2 4" type="ORF">P152DRAFT_471288</name>
</gene>
<dbReference type="RefSeq" id="XP_033537542.1">
    <property type="nucleotide sequence ID" value="XM_033681046.1"/>
</dbReference>
<accession>A0A6G1GDE0</accession>